<accession>A0A8J2SM40</accession>
<dbReference type="Gene3D" id="3.40.50.2000">
    <property type="entry name" value="Glycogen Phosphorylase B"/>
    <property type="match status" value="1"/>
</dbReference>
<dbReference type="EMBL" id="CAKKNE010000003">
    <property type="protein sequence ID" value="CAH0370276.1"/>
    <property type="molecule type" value="Genomic_DNA"/>
</dbReference>
<evidence type="ECO:0000313" key="4">
    <source>
        <dbReference type="Proteomes" id="UP000789595"/>
    </source>
</evidence>
<keyword evidence="4" id="KW-1185">Reference proteome</keyword>
<keyword evidence="1" id="KW-0808">Transferase</keyword>
<dbReference type="Proteomes" id="UP000789595">
    <property type="component" value="Unassembled WGS sequence"/>
</dbReference>
<comment type="caution">
    <text evidence="3">The sequence shown here is derived from an EMBL/GenBank/DDBJ whole genome shotgun (WGS) entry which is preliminary data.</text>
</comment>
<evidence type="ECO:0000313" key="3">
    <source>
        <dbReference type="EMBL" id="CAH0370276.1"/>
    </source>
</evidence>
<protein>
    <recommendedName>
        <fullName evidence="2">Glycosyl transferase family 1 domain-containing protein</fullName>
    </recommendedName>
</protein>
<keyword evidence="1" id="KW-0328">Glycosyltransferase</keyword>
<dbReference type="OrthoDB" id="442337at2759"/>
<dbReference type="AlphaFoldDB" id="A0A8J2SM40"/>
<gene>
    <name evidence="3" type="ORF">PECAL_3P01520</name>
</gene>
<proteinExistence type="predicted"/>
<reference evidence="3" key="1">
    <citation type="submission" date="2021-11" db="EMBL/GenBank/DDBJ databases">
        <authorList>
            <consortium name="Genoscope - CEA"/>
            <person name="William W."/>
        </authorList>
    </citation>
    <scope>NUCLEOTIDE SEQUENCE</scope>
</reference>
<name>A0A8J2SM40_9STRA</name>
<evidence type="ECO:0000256" key="1">
    <source>
        <dbReference type="ARBA" id="ARBA00022676"/>
    </source>
</evidence>
<sequence>MSSFKDFVRQRRQLAAVTETATNPPPRILLVTTANLFTYDGSGRTVDMTKRPTGGLTLTHALTRHVHGLGGSIVAVDFVHDDYGDVAERRWEGIPIKCVRRGAAMRLSADVVVTTSLALDVVNWAAAHCSGAFCAMCHDYSGAPWGPFGHVDAKQQAPLRDALAGWNLLCDSKHVTAYHERFGPADVKPQLCYGACYGYFRAPPLYRNAVAAEYVTLISPCAPKGLSILAAIAPRMPHVKFLCVATAWTNAVVQHILKRFPNVMVEAGAPDVDVFYRRTRVLLVPSIWPEAFGLVATEAAARGIPVLSTDFGGLAEANPVERLRLPTRWFYDHAAFKLLRCHLDDAMERPQADPPADVLAAASDERRERVAKHLFHCVLHVAPSDVADAFVETLTRLLADDAFYAEAARDSREGAMAFIERYDGTFVDVVKGVLLRRPLACE</sequence>
<dbReference type="Pfam" id="PF00534">
    <property type="entry name" value="Glycos_transf_1"/>
    <property type="match status" value="1"/>
</dbReference>
<dbReference type="SUPFAM" id="SSF53756">
    <property type="entry name" value="UDP-Glycosyltransferase/glycogen phosphorylase"/>
    <property type="match status" value="1"/>
</dbReference>
<dbReference type="InterPro" id="IPR001296">
    <property type="entry name" value="Glyco_trans_1"/>
</dbReference>
<organism evidence="3 4">
    <name type="scientific">Pelagomonas calceolata</name>
    <dbReference type="NCBI Taxonomy" id="35677"/>
    <lineage>
        <taxon>Eukaryota</taxon>
        <taxon>Sar</taxon>
        <taxon>Stramenopiles</taxon>
        <taxon>Ochrophyta</taxon>
        <taxon>Pelagophyceae</taxon>
        <taxon>Pelagomonadales</taxon>
        <taxon>Pelagomonadaceae</taxon>
        <taxon>Pelagomonas</taxon>
    </lineage>
</organism>
<dbReference type="GO" id="GO:0016757">
    <property type="term" value="F:glycosyltransferase activity"/>
    <property type="evidence" value="ECO:0007669"/>
    <property type="project" value="UniProtKB-KW"/>
</dbReference>
<feature type="domain" description="Glycosyl transferase family 1" evidence="2">
    <location>
        <begin position="270"/>
        <end position="317"/>
    </location>
</feature>
<evidence type="ECO:0000259" key="2">
    <source>
        <dbReference type="Pfam" id="PF00534"/>
    </source>
</evidence>